<evidence type="ECO:0000313" key="7">
    <source>
        <dbReference type="Proteomes" id="UP000030905"/>
    </source>
</evidence>
<reference evidence="4 7" key="1">
    <citation type="journal article" date="2015" name="Genome Announc.">
        <title>Complete Genome Sequence of the Nitrogen-Fixing and Solvent-Producing Clostridium pasteurianum DSM 525.</title>
        <authorList>
            <person name="Poehlein A."/>
            <person name="Grosse-Honebrink A."/>
            <person name="Zhang Y."/>
            <person name="Minton N.P."/>
            <person name="Daniel R."/>
        </authorList>
    </citation>
    <scope>NUCLEOTIDE SEQUENCE [LARGE SCALE GENOMIC DNA]</scope>
    <source>
        <strain evidence="4">DSM 525</strain>
        <strain evidence="7">DSM 525 / ATCC 6013</strain>
    </source>
</reference>
<evidence type="ECO:0000313" key="4">
    <source>
        <dbReference type="EMBL" id="AJA51101.1"/>
    </source>
</evidence>
<organism evidence="4 7">
    <name type="scientific">Clostridium pasteurianum DSM 525 = ATCC 6013</name>
    <dbReference type="NCBI Taxonomy" id="1262449"/>
    <lineage>
        <taxon>Bacteria</taxon>
        <taxon>Bacillati</taxon>
        <taxon>Bacillota</taxon>
        <taxon>Clostridia</taxon>
        <taxon>Eubacteriales</taxon>
        <taxon>Clostridiaceae</taxon>
        <taxon>Clostridium</taxon>
    </lineage>
</organism>
<reference evidence="5 6" key="3">
    <citation type="journal article" name="Genome Announc.">
        <title>Improved Draft Genome Sequence of Clostridium pasteurianum Strain ATCC 6013 (DSM 525) Using a Hybrid Next-Generation Sequencing Approach.</title>
        <authorList>
            <person name="Pyne M.E."/>
            <person name="Utturkar S."/>
            <person name="Brown S.D."/>
            <person name="Moo-Young M."/>
            <person name="Chung D.A."/>
            <person name="Chou C.P."/>
        </authorList>
    </citation>
    <scope>NUCLEOTIDE SEQUENCE [LARGE SCALE GENOMIC DNA]</scope>
    <source>
        <strain evidence="5 6">ATCC 6013</strain>
    </source>
</reference>
<feature type="domain" description="Nudix hydrolase" evidence="3">
    <location>
        <begin position="56"/>
        <end position="190"/>
    </location>
</feature>
<evidence type="ECO:0000313" key="5">
    <source>
        <dbReference type="EMBL" id="KRU12891.1"/>
    </source>
</evidence>
<name>A0A0H3J581_CLOPA</name>
<dbReference type="Proteomes" id="UP000030905">
    <property type="component" value="Chromosome"/>
</dbReference>
<dbReference type="EMBL" id="CP009268">
    <property type="protein sequence ID" value="AJA51101.1"/>
    <property type="molecule type" value="Genomic_DNA"/>
</dbReference>
<dbReference type="GO" id="GO:0006753">
    <property type="term" value="P:nucleoside phosphate metabolic process"/>
    <property type="evidence" value="ECO:0007669"/>
    <property type="project" value="TreeGrafter"/>
</dbReference>
<dbReference type="InterPro" id="IPR020476">
    <property type="entry name" value="Nudix_hydrolase"/>
</dbReference>
<keyword evidence="2 4" id="KW-0378">Hydrolase</keyword>
<dbReference type="CDD" id="cd03424">
    <property type="entry name" value="NUDIX_ADPRase_Nudt5_UGPPase_Nudt14"/>
    <property type="match status" value="1"/>
</dbReference>
<protein>
    <submittedName>
        <fullName evidence="5">NUDIX hydrolase</fullName>
    </submittedName>
    <submittedName>
        <fullName evidence="4">Nudix (MutT) family hydrolase</fullName>
    </submittedName>
</protein>
<sequence>MNKNRIKKLSILANTKFLSLYDAEYEKKNGKIGNWSIASRKDISTLNAQCFEGKEERTDAAIIAAFHEEENKIVCIKQFRVPLNDYIYELPAGLIDGEEKFEESAARELREETGLKLISINHEKTRARIYASPGMTDESAAMVFCTCTGTISDAYLEEEEDIEVLLLSREEVKELLKRDVKIDIKAYMVFQTFMEIGEKLFK</sequence>
<dbReference type="GO" id="GO:0019693">
    <property type="term" value="P:ribose phosphate metabolic process"/>
    <property type="evidence" value="ECO:0007669"/>
    <property type="project" value="TreeGrafter"/>
</dbReference>
<dbReference type="Pfam" id="PF00293">
    <property type="entry name" value="NUDIX"/>
    <property type="match status" value="1"/>
</dbReference>
<proteinExistence type="predicted"/>
<evidence type="ECO:0000313" key="6">
    <source>
        <dbReference type="Proteomes" id="UP000028042"/>
    </source>
</evidence>
<dbReference type="PROSITE" id="PS51462">
    <property type="entry name" value="NUDIX"/>
    <property type="match status" value="1"/>
</dbReference>
<dbReference type="RefSeq" id="WP_003444703.1">
    <property type="nucleotide sequence ID" value="NZ_ANZB01000005.1"/>
</dbReference>
<reference evidence="5" key="2">
    <citation type="submission" date="2015-10" db="EMBL/GenBank/DDBJ databases">
        <title>Improved Draft Genome Sequence of Clostridium pasteurianum Strain ATCC 6013 (DSM 525) Using a Hybrid Next-Generation Sequencing Approach.</title>
        <authorList>
            <person name="Pyne M.E."/>
            <person name="Utturkar S.M."/>
            <person name="Brown S.D."/>
            <person name="Moo-Young M."/>
            <person name="Chung D.A."/>
            <person name="Chou P.C."/>
        </authorList>
    </citation>
    <scope>NUCLEOTIDE SEQUENCE</scope>
    <source>
        <strain evidence="5">ATCC 6013</strain>
    </source>
</reference>
<dbReference type="PATRIC" id="fig|1262449.3.peg.1954"/>
<dbReference type="PRINTS" id="PR00502">
    <property type="entry name" value="NUDIXFAMILY"/>
</dbReference>
<evidence type="ECO:0000259" key="3">
    <source>
        <dbReference type="PROSITE" id="PS51462"/>
    </source>
</evidence>
<dbReference type="GeneID" id="93073211"/>
<comment type="cofactor">
    <cofactor evidence="1">
        <name>Mg(2+)</name>
        <dbReference type="ChEBI" id="CHEBI:18420"/>
    </cofactor>
</comment>
<dbReference type="InterPro" id="IPR000086">
    <property type="entry name" value="NUDIX_hydrolase_dom"/>
</dbReference>
<dbReference type="AlphaFoldDB" id="A0A0H3J581"/>
<dbReference type="EMBL" id="JPGY02000001">
    <property type="protein sequence ID" value="KRU12891.1"/>
    <property type="molecule type" value="Genomic_DNA"/>
</dbReference>
<gene>
    <name evidence="4" type="ORF">CLPA_c10130</name>
    <name evidence="5" type="ORF">CP6013_02139</name>
</gene>
<dbReference type="SUPFAM" id="SSF55811">
    <property type="entry name" value="Nudix"/>
    <property type="match status" value="1"/>
</dbReference>
<dbReference type="eggNOG" id="COG0494">
    <property type="taxonomic scope" value="Bacteria"/>
</dbReference>
<dbReference type="GO" id="GO:0016787">
    <property type="term" value="F:hydrolase activity"/>
    <property type="evidence" value="ECO:0007669"/>
    <property type="project" value="UniProtKB-KW"/>
</dbReference>
<dbReference type="PANTHER" id="PTHR11839">
    <property type="entry name" value="UDP/ADP-SUGAR PYROPHOSPHATASE"/>
    <property type="match status" value="1"/>
</dbReference>
<evidence type="ECO:0000256" key="1">
    <source>
        <dbReference type="ARBA" id="ARBA00001946"/>
    </source>
</evidence>
<dbReference type="KEGG" id="cpae:CPAST_c10130"/>
<dbReference type="Proteomes" id="UP000028042">
    <property type="component" value="Unassembled WGS sequence"/>
</dbReference>
<dbReference type="PANTHER" id="PTHR11839:SF18">
    <property type="entry name" value="NUDIX HYDROLASE DOMAIN-CONTAINING PROTEIN"/>
    <property type="match status" value="1"/>
</dbReference>
<evidence type="ECO:0000256" key="2">
    <source>
        <dbReference type="ARBA" id="ARBA00022801"/>
    </source>
</evidence>
<accession>A0A0H3J581</accession>
<keyword evidence="7" id="KW-1185">Reference proteome</keyword>
<dbReference type="Gene3D" id="3.90.79.10">
    <property type="entry name" value="Nucleoside Triphosphate Pyrophosphohydrolase"/>
    <property type="match status" value="1"/>
</dbReference>
<dbReference type="KEGG" id="cpat:CLPA_c10130"/>
<dbReference type="InterPro" id="IPR015797">
    <property type="entry name" value="NUDIX_hydrolase-like_dom_sf"/>
</dbReference>